<evidence type="ECO:0000256" key="4">
    <source>
        <dbReference type="ARBA" id="ARBA00023136"/>
    </source>
</evidence>
<feature type="region of interest" description="Disordered" evidence="6">
    <location>
        <begin position="258"/>
        <end position="278"/>
    </location>
</feature>
<dbReference type="Pfam" id="PF20684">
    <property type="entry name" value="Fung_rhodopsin"/>
    <property type="match status" value="1"/>
</dbReference>
<feature type="domain" description="Rhodopsin" evidence="9">
    <location>
        <begin position="2"/>
        <end position="218"/>
    </location>
</feature>
<evidence type="ECO:0000256" key="1">
    <source>
        <dbReference type="ARBA" id="ARBA00004141"/>
    </source>
</evidence>
<evidence type="ECO:0000313" key="10">
    <source>
        <dbReference type="EMBL" id="KAJ4369664.1"/>
    </source>
</evidence>
<sequence length="325" mass="36473">MLLSIVTAVFQILQVNAGNGKHVMFVSFPVGVEDILRNLFWSIIFYNASLMFTKVSILLQYGRIFTLREMRIPLHIITGICVAWGISSIFVSIFMCVPVRAYWKILEQATARCSDNKTLWYTCASINIMTDLMVAILPVRVIWSLQIAIRPKIALLCILTIGWFVCVLSILRLHALVVLVHHPEDTTWYSAPTAYWSAIEMNLAIVCASLPALKPLMAKIAPGFLSHHSRGSSGRGRTALSDKIKNITIGSKKTYNEVDDDLESGNKSYSSKGNRSTSEEEDVYLKNIYVSRSFEQNSIKKDGHLSDSDSQKDLVEALPQTHTRL</sequence>
<evidence type="ECO:0000256" key="5">
    <source>
        <dbReference type="ARBA" id="ARBA00038359"/>
    </source>
</evidence>
<gene>
    <name evidence="10" type="ORF">N0V83_005426</name>
</gene>
<comment type="caution">
    <text evidence="10">The sequence shown here is derived from an EMBL/GenBank/DDBJ whole genome shotgun (WGS) entry which is preliminary data.</text>
</comment>
<evidence type="ECO:0000256" key="6">
    <source>
        <dbReference type="SAM" id="MobiDB-lite"/>
    </source>
</evidence>
<protein>
    <recommendedName>
        <fullName evidence="9">Rhodopsin domain-containing protein</fullName>
    </recommendedName>
</protein>
<dbReference type="InterPro" id="IPR052337">
    <property type="entry name" value="SAT4-like"/>
</dbReference>
<evidence type="ECO:0000256" key="3">
    <source>
        <dbReference type="ARBA" id="ARBA00022989"/>
    </source>
</evidence>
<keyword evidence="8" id="KW-0732">Signal</keyword>
<feature type="transmembrane region" description="Helical" evidence="7">
    <location>
        <begin position="194"/>
        <end position="213"/>
    </location>
</feature>
<keyword evidence="3 7" id="KW-1133">Transmembrane helix</keyword>
<keyword evidence="2 7" id="KW-0812">Transmembrane</keyword>
<feature type="transmembrane region" description="Helical" evidence="7">
    <location>
        <begin position="41"/>
        <end position="62"/>
    </location>
</feature>
<dbReference type="AlphaFoldDB" id="A0A9W8Y794"/>
<dbReference type="Proteomes" id="UP001140560">
    <property type="component" value="Unassembled WGS sequence"/>
</dbReference>
<reference evidence="10" key="1">
    <citation type="submission" date="2022-10" db="EMBL/GenBank/DDBJ databases">
        <title>Tapping the CABI collections for fungal endophytes: first genome assemblies for Collariella, Neodidymelliopsis, Ascochyta clinopodiicola, Didymella pomorum, Didymosphaeria variabile, Neocosmospora piperis and Neocucurbitaria cava.</title>
        <authorList>
            <person name="Hill R."/>
        </authorList>
    </citation>
    <scope>NUCLEOTIDE SEQUENCE</scope>
    <source>
        <strain evidence="10">IMI 356814</strain>
    </source>
</reference>
<keyword evidence="11" id="KW-1185">Reference proteome</keyword>
<dbReference type="InterPro" id="IPR049326">
    <property type="entry name" value="Rhodopsin_dom_fungi"/>
</dbReference>
<dbReference type="EMBL" id="JAPEUY010000009">
    <property type="protein sequence ID" value="KAJ4369664.1"/>
    <property type="molecule type" value="Genomic_DNA"/>
</dbReference>
<keyword evidence="4 7" id="KW-0472">Membrane</keyword>
<proteinExistence type="inferred from homology"/>
<feature type="chain" id="PRO_5040785205" description="Rhodopsin domain-containing protein" evidence="8">
    <location>
        <begin position="18"/>
        <end position="325"/>
    </location>
</feature>
<feature type="transmembrane region" description="Helical" evidence="7">
    <location>
        <begin position="119"/>
        <end position="141"/>
    </location>
</feature>
<evidence type="ECO:0000256" key="7">
    <source>
        <dbReference type="SAM" id="Phobius"/>
    </source>
</evidence>
<feature type="compositionally biased region" description="Polar residues" evidence="6">
    <location>
        <begin position="265"/>
        <end position="276"/>
    </location>
</feature>
<feature type="signal peptide" evidence="8">
    <location>
        <begin position="1"/>
        <end position="17"/>
    </location>
</feature>
<dbReference type="PANTHER" id="PTHR33048">
    <property type="entry name" value="PTH11-LIKE INTEGRAL MEMBRANE PROTEIN (AFU_ORTHOLOGUE AFUA_5G11245)"/>
    <property type="match status" value="1"/>
</dbReference>
<dbReference type="PANTHER" id="PTHR33048:SF47">
    <property type="entry name" value="INTEGRAL MEMBRANE PROTEIN-RELATED"/>
    <property type="match status" value="1"/>
</dbReference>
<accession>A0A9W8Y794</accession>
<comment type="similarity">
    <text evidence="5">Belongs to the SAT4 family.</text>
</comment>
<feature type="transmembrane region" description="Helical" evidence="7">
    <location>
        <begin position="153"/>
        <end position="174"/>
    </location>
</feature>
<comment type="subcellular location">
    <subcellularLocation>
        <location evidence="1">Membrane</location>
        <topology evidence="1">Multi-pass membrane protein</topology>
    </subcellularLocation>
</comment>
<dbReference type="GO" id="GO:0016020">
    <property type="term" value="C:membrane"/>
    <property type="evidence" value="ECO:0007669"/>
    <property type="project" value="UniProtKB-SubCell"/>
</dbReference>
<organism evidence="10 11">
    <name type="scientific">Neocucurbitaria cava</name>
    <dbReference type="NCBI Taxonomy" id="798079"/>
    <lineage>
        <taxon>Eukaryota</taxon>
        <taxon>Fungi</taxon>
        <taxon>Dikarya</taxon>
        <taxon>Ascomycota</taxon>
        <taxon>Pezizomycotina</taxon>
        <taxon>Dothideomycetes</taxon>
        <taxon>Pleosporomycetidae</taxon>
        <taxon>Pleosporales</taxon>
        <taxon>Pleosporineae</taxon>
        <taxon>Cucurbitariaceae</taxon>
        <taxon>Neocucurbitaria</taxon>
    </lineage>
</organism>
<name>A0A9W8Y794_9PLEO</name>
<feature type="transmembrane region" description="Helical" evidence="7">
    <location>
        <begin position="74"/>
        <end position="99"/>
    </location>
</feature>
<evidence type="ECO:0000256" key="2">
    <source>
        <dbReference type="ARBA" id="ARBA00022692"/>
    </source>
</evidence>
<dbReference type="OrthoDB" id="444631at2759"/>
<evidence type="ECO:0000256" key="8">
    <source>
        <dbReference type="SAM" id="SignalP"/>
    </source>
</evidence>
<evidence type="ECO:0000313" key="11">
    <source>
        <dbReference type="Proteomes" id="UP001140560"/>
    </source>
</evidence>
<evidence type="ECO:0000259" key="9">
    <source>
        <dbReference type="Pfam" id="PF20684"/>
    </source>
</evidence>